<reference evidence="1 2" key="1">
    <citation type="submission" date="2019-05" db="EMBL/GenBank/DDBJ databases">
        <title>Dyadobacter AR-3-8 sp. nov., isolated from arctic soil.</title>
        <authorList>
            <person name="Chaudhary D.K."/>
        </authorList>
    </citation>
    <scope>NUCLEOTIDE SEQUENCE [LARGE SCALE GENOMIC DNA]</scope>
    <source>
        <strain evidence="1 2">AR-3-8</strain>
    </source>
</reference>
<sequence>MDHSKFMPNRKQAIKDLYKLTELIVPIVSGKQSLTDEIRSHIAEFCYDQFNRKYSSVDGLTTRDLAKKIKNRFQSSLKKTGKKGENGAIRFDLEEKAVFERNSAEIKKTDDMSDDAVLSDALHSMYLASLFEMIRSNHPEKKEVEQYFWAECHSEGTGLKNIYLLLPSRIRSVEAEVHLFIKDRNIFDILKTDLSTHRDVLQDKVIRVLLDSDNSIYLEGADINDVVWKIYLEQFAVLQFRLSFQEKVEEIKKERLNILNSLVYLQCSHYISRYNIANPSLLATKIDSYCEIKNYALAMKSIAPIWNSEIFIEKEFIKLYINKKKEDFDLYVLLGKFLSRHIGLNGTTKFHRGNAPSTIISFEGSEFDTEDGENANYLEKGLESEDTKKLRYTKNSEDTIKLYERAQTAMYEVFYGINYDPELPNQTKFGVFENRHEFLMFGKDHENKSYTTIYADLVGLNISLEKYAAVIAEIPKRVDNQSFIAGQFIEGSKDRFHGNIDSFKTTKSRHFAKFLNELKFKLAEKSHKKLNKQIR</sequence>
<dbReference type="RefSeq" id="WP_137344526.1">
    <property type="nucleotide sequence ID" value="NZ_SZVO01000033.1"/>
</dbReference>
<gene>
    <name evidence="1" type="ORF">FDK13_34280</name>
</gene>
<dbReference type="EMBL" id="SZVO01000033">
    <property type="protein sequence ID" value="TKT85262.1"/>
    <property type="molecule type" value="Genomic_DNA"/>
</dbReference>
<accession>A0A4U6CLU2</accession>
<dbReference type="Proteomes" id="UP000304900">
    <property type="component" value="Unassembled WGS sequence"/>
</dbReference>
<keyword evidence="2" id="KW-1185">Reference proteome</keyword>
<name>A0A4U6CLU2_9BACT</name>
<evidence type="ECO:0000313" key="2">
    <source>
        <dbReference type="Proteomes" id="UP000304900"/>
    </source>
</evidence>
<evidence type="ECO:0000313" key="1">
    <source>
        <dbReference type="EMBL" id="TKT85262.1"/>
    </source>
</evidence>
<organism evidence="1 2">
    <name type="scientific">Dyadobacter frigoris</name>
    <dbReference type="NCBI Taxonomy" id="2576211"/>
    <lineage>
        <taxon>Bacteria</taxon>
        <taxon>Pseudomonadati</taxon>
        <taxon>Bacteroidota</taxon>
        <taxon>Cytophagia</taxon>
        <taxon>Cytophagales</taxon>
        <taxon>Spirosomataceae</taxon>
        <taxon>Dyadobacter</taxon>
    </lineage>
</organism>
<proteinExistence type="predicted"/>
<comment type="caution">
    <text evidence="1">The sequence shown here is derived from an EMBL/GenBank/DDBJ whole genome shotgun (WGS) entry which is preliminary data.</text>
</comment>
<dbReference type="AlphaFoldDB" id="A0A4U6CLU2"/>
<protein>
    <submittedName>
        <fullName evidence="1">Uncharacterized protein</fullName>
    </submittedName>
</protein>